<reference evidence="3" key="1">
    <citation type="journal article" date="2017" name="bioRxiv">
        <title>Conservation of a gene cluster reveals novel cercosporin biosynthetic mechanisms and extends production to the genus Colletotrichum.</title>
        <authorList>
            <person name="de Jonge R."/>
            <person name="Ebert M.K."/>
            <person name="Huitt-Roehl C.R."/>
            <person name="Pal P."/>
            <person name="Suttle J.C."/>
            <person name="Spanner R.E."/>
            <person name="Neubauer J.D."/>
            <person name="Jurick W.M.II."/>
            <person name="Stott K.A."/>
            <person name="Secor G.A."/>
            <person name="Thomma B.P.H.J."/>
            <person name="Van de Peer Y."/>
            <person name="Townsend C.A."/>
            <person name="Bolton M.D."/>
        </authorList>
    </citation>
    <scope>NUCLEOTIDE SEQUENCE [LARGE SCALE GENOMIC DNA]</scope>
    <source>
        <strain evidence="3">CBS538.71</strain>
    </source>
</reference>
<feature type="compositionally biased region" description="Basic and acidic residues" evidence="1">
    <location>
        <begin position="77"/>
        <end position="101"/>
    </location>
</feature>
<feature type="region of interest" description="Disordered" evidence="1">
    <location>
        <begin position="65"/>
        <end position="145"/>
    </location>
</feature>
<organism evidence="2 3">
    <name type="scientific">Cercospora berteroae</name>
    <dbReference type="NCBI Taxonomy" id="357750"/>
    <lineage>
        <taxon>Eukaryota</taxon>
        <taxon>Fungi</taxon>
        <taxon>Dikarya</taxon>
        <taxon>Ascomycota</taxon>
        <taxon>Pezizomycotina</taxon>
        <taxon>Dothideomycetes</taxon>
        <taxon>Dothideomycetidae</taxon>
        <taxon>Mycosphaerellales</taxon>
        <taxon>Mycosphaerellaceae</taxon>
        <taxon>Cercospora</taxon>
    </lineage>
</organism>
<dbReference type="OrthoDB" id="193499at2759"/>
<feature type="compositionally biased region" description="Basic and acidic residues" evidence="1">
    <location>
        <begin position="109"/>
        <end position="140"/>
    </location>
</feature>
<name>A0A2S6CH09_9PEZI</name>
<protein>
    <submittedName>
        <fullName evidence="2">Uncharacterized protein</fullName>
    </submittedName>
</protein>
<proteinExistence type="predicted"/>
<sequence length="394" mass="44713">MARLAQEGYDWQDNREARTTDRHAQLTSAWMRLHYDLRLGIPHPTKNTTVDEFTGQMRTQLFSWRQMPIGRTKGRYGGRDLDAGNRRNYSRGREPQPDRYLQRPRRGHDHLNDADRYRRQPDRGSDPVKQETGPEPRVKPEPGTSRNCYNCVDAGNYFNDIVNYADSDEDCGQDALPTPAIYTARTGDLPSCGLEPFTTRPLTQDCRCPICRAEFPTLAALKAYRRQHETPSVTETIEVIESTAKFKPKAGFAFRTAYYLRLCLRLSEDGPDHAVCLDTSATLSIVDENFLSQSLPDLPRYRLAHPIKVSGLSAITSTSEYMELDFWIPALLNGKRVLVHMQHKVHIVPSLQPKMLVAMDIIGPQAIKIDPPRKLLSLGSAQNALAPLLVKRRD</sequence>
<evidence type="ECO:0000256" key="1">
    <source>
        <dbReference type="SAM" id="MobiDB-lite"/>
    </source>
</evidence>
<dbReference type="Proteomes" id="UP000237631">
    <property type="component" value="Unassembled WGS sequence"/>
</dbReference>
<evidence type="ECO:0000313" key="3">
    <source>
        <dbReference type="Proteomes" id="UP000237631"/>
    </source>
</evidence>
<keyword evidence="3" id="KW-1185">Reference proteome</keyword>
<dbReference type="EMBL" id="PNEN01000426">
    <property type="protein sequence ID" value="PPJ59009.1"/>
    <property type="molecule type" value="Genomic_DNA"/>
</dbReference>
<accession>A0A2S6CH09</accession>
<dbReference type="AlphaFoldDB" id="A0A2S6CH09"/>
<evidence type="ECO:0000313" key="2">
    <source>
        <dbReference type="EMBL" id="PPJ59009.1"/>
    </source>
</evidence>
<comment type="caution">
    <text evidence="2">The sequence shown here is derived from an EMBL/GenBank/DDBJ whole genome shotgun (WGS) entry which is preliminary data.</text>
</comment>
<gene>
    <name evidence="2" type="ORF">CBER1_11529</name>
</gene>